<dbReference type="OrthoDB" id="9814425at2"/>
<evidence type="ECO:0000256" key="1">
    <source>
        <dbReference type="SAM" id="SignalP"/>
    </source>
</evidence>
<dbReference type="Pfam" id="PF14534">
    <property type="entry name" value="DUF4440"/>
    <property type="match status" value="1"/>
</dbReference>
<keyword evidence="1" id="KW-0732">Signal</keyword>
<dbReference type="NCBIfam" id="TIGR02246">
    <property type="entry name" value="SgcJ/EcaC family oxidoreductase"/>
    <property type="match status" value="1"/>
</dbReference>
<dbReference type="Proteomes" id="UP000030351">
    <property type="component" value="Unassembled WGS sequence"/>
</dbReference>
<sequence>MSRLTLRCALLASCATLLTVPALAIAGGAQTRAETAIKAENARWAEAYARGDDEAISSFYTDDGMLLPPGEERVVGRKAISAYFKNIRGKAAPGSVSFSHFEFYGNELMMTEISNDEIRDYQGKLVARGKQTLVFLKQNGRWKLHRDMWSANGP</sequence>
<dbReference type="InterPro" id="IPR027843">
    <property type="entry name" value="DUF4440"/>
</dbReference>
<proteinExistence type="predicted"/>
<evidence type="ECO:0000313" key="4">
    <source>
        <dbReference type="Proteomes" id="UP000030351"/>
    </source>
</evidence>
<dbReference type="SUPFAM" id="SSF54427">
    <property type="entry name" value="NTF2-like"/>
    <property type="match status" value="1"/>
</dbReference>
<dbReference type="AlphaFoldDB" id="A0A0A3YV62"/>
<dbReference type="CDD" id="cd00531">
    <property type="entry name" value="NTF2_like"/>
    <property type="match status" value="1"/>
</dbReference>
<keyword evidence="4" id="KW-1185">Reference proteome</keyword>
<dbReference type="EMBL" id="JRUQ01000056">
    <property type="protein sequence ID" value="KGT89261.1"/>
    <property type="molecule type" value="Genomic_DNA"/>
</dbReference>
<dbReference type="STRING" id="371042.NG99_19850"/>
<comment type="caution">
    <text evidence="3">The sequence shown here is derived from an EMBL/GenBank/DDBJ whole genome shotgun (WGS) entry which is preliminary data.</text>
</comment>
<dbReference type="eggNOG" id="COG4319">
    <property type="taxonomic scope" value="Bacteria"/>
</dbReference>
<feature type="chain" id="PRO_5002005677" evidence="1">
    <location>
        <begin position="25"/>
        <end position="154"/>
    </location>
</feature>
<dbReference type="RefSeq" id="WP_034896787.1">
    <property type="nucleotide sequence ID" value="NZ_JRUQ01000056.1"/>
</dbReference>
<feature type="domain" description="DUF4440" evidence="2">
    <location>
        <begin position="38"/>
        <end position="144"/>
    </location>
</feature>
<evidence type="ECO:0000259" key="2">
    <source>
        <dbReference type="Pfam" id="PF14534"/>
    </source>
</evidence>
<organism evidence="3 4">
    <name type="scientific">Erwinia typographi</name>
    <dbReference type="NCBI Taxonomy" id="371042"/>
    <lineage>
        <taxon>Bacteria</taxon>
        <taxon>Pseudomonadati</taxon>
        <taxon>Pseudomonadota</taxon>
        <taxon>Gammaproteobacteria</taxon>
        <taxon>Enterobacterales</taxon>
        <taxon>Erwiniaceae</taxon>
        <taxon>Erwinia</taxon>
    </lineage>
</organism>
<name>A0A0A3YV62_9GAMM</name>
<dbReference type="InterPro" id="IPR032710">
    <property type="entry name" value="NTF2-like_dom_sf"/>
</dbReference>
<reference evidence="3 4" key="1">
    <citation type="submission" date="2014-10" db="EMBL/GenBank/DDBJ databases">
        <title>Genome sequence of Erwinia typographi M043b.</title>
        <authorList>
            <person name="Chan K.-G."/>
            <person name="Tan W.-S."/>
        </authorList>
    </citation>
    <scope>NUCLEOTIDE SEQUENCE [LARGE SCALE GENOMIC DNA]</scope>
    <source>
        <strain evidence="3 4">M043b</strain>
    </source>
</reference>
<dbReference type="InterPro" id="IPR011944">
    <property type="entry name" value="Steroid_delta5-4_isomerase"/>
</dbReference>
<accession>A0A0A3YV62</accession>
<dbReference type="Gene3D" id="3.10.450.50">
    <property type="match status" value="1"/>
</dbReference>
<gene>
    <name evidence="3" type="ORF">NG99_19850</name>
</gene>
<protein>
    <submittedName>
        <fullName evidence="3">Nuclear transport factor 2</fullName>
    </submittedName>
</protein>
<evidence type="ECO:0000313" key="3">
    <source>
        <dbReference type="EMBL" id="KGT89261.1"/>
    </source>
</evidence>
<feature type="signal peptide" evidence="1">
    <location>
        <begin position="1"/>
        <end position="24"/>
    </location>
</feature>